<proteinExistence type="predicted"/>
<dbReference type="EMBL" id="CP099422">
    <property type="protein sequence ID" value="USW53668.1"/>
    <property type="molecule type" value="Genomic_DNA"/>
</dbReference>
<evidence type="ECO:0000313" key="4">
    <source>
        <dbReference type="Proteomes" id="UP001056384"/>
    </source>
</evidence>
<protein>
    <submittedName>
        <fullName evidence="3">Uncharacterized protein</fullName>
    </submittedName>
</protein>
<evidence type="ECO:0000256" key="2">
    <source>
        <dbReference type="SAM" id="SignalP"/>
    </source>
</evidence>
<feature type="signal peptide" evidence="2">
    <location>
        <begin position="1"/>
        <end position="20"/>
    </location>
</feature>
<dbReference type="Proteomes" id="UP001056384">
    <property type="component" value="Chromosome 5"/>
</dbReference>
<feature type="compositionally biased region" description="Polar residues" evidence="1">
    <location>
        <begin position="151"/>
        <end position="164"/>
    </location>
</feature>
<dbReference type="AlphaFoldDB" id="A0A9Q9AX25"/>
<organism evidence="3 4">
    <name type="scientific">Septoria linicola</name>
    <dbReference type="NCBI Taxonomy" id="215465"/>
    <lineage>
        <taxon>Eukaryota</taxon>
        <taxon>Fungi</taxon>
        <taxon>Dikarya</taxon>
        <taxon>Ascomycota</taxon>
        <taxon>Pezizomycotina</taxon>
        <taxon>Dothideomycetes</taxon>
        <taxon>Dothideomycetidae</taxon>
        <taxon>Mycosphaerellales</taxon>
        <taxon>Mycosphaerellaceae</taxon>
        <taxon>Septoria</taxon>
    </lineage>
</organism>
<reference evidence="3" key="1">
    <citation type="submission" date="2022-06" db="EMBL/GenBank/DDBJ databases">
        <title>Complete genome sequences of two strains of the flax pathogen Septoria linicola.</title>
        <authorList>
            <person name="Lapalu N."/>
            <person name="Simon A."/>
            <person name="Demenou B."/>
            <person name="Paumier D."/>
            <person name="Guillot M.-P."/>
            <person name="Gout L."/>
            <person name="Valade R."/>
        </authorList>
    </citation>
    <scope>NUCLEOTIDE SEQUENCE</scope>
    <source>
        <strain evidence="3">SE15195</strain>
    </source>
</reference>
<feature type="region of interest" description="Disordered" evidence="1">
    <location>
        <begin position="144"/>
        <end position="164"/>
    </location>
</feature>
<gene>
    <name evidence="3" type="ORF">Slin15195_G069870</name>
</gene>
<sequence length="164" mass="17283">MSTTTATVALPAGWLPVVNAGVNGTIQNIVWQGMTVPAYGTLDSTDSVFEVHHIAADTDFEIGVPDGVILGDLDKIKGNELLQLLSKESQPAVHAKMVAAHGNSAIAANTLQARVRAAFQGFEHTVGVSAADAKALFNDACRKNGRPAPGSQRTQITWTNEGRH</sequence>
<name>A0A9Q9AX25_9PEZI</name>
<keyword evidence="4" id="KW-1185">Reference proteome</keyword>
<accession>A0A9Q9AX25</accession>
<keyword evidence="2" id="KW-0732">Signal</keyword>
<evidence type="ECO:0000256" key="1">
    <source>
        <dbReference type="SAM" id="MobiDB-lite"/>
    </source>
</evidence>
<evidence type="ECO:0000313" key="3">
    <source>
        <dbReference type="EMBL" id="USW53668.1"/>
    </source>
</evidence>
<feature type="chain" id="PRO_5040271486" evidence="2">
    <location>
        <begin position="21"/>
        <end position="164"/>
    </location>
</feature>